<accession>A0A2K9P0B0</accession>
<dbReference type="KEGG" id="mpec:B9O19_00518"/>
<keyword evidence="2" id="KW-1185">Reference proteome</keyword>
<proteinExistence type="predicted"/>
<reference evidence="1 2" key="1">
    <citation type="submission" date="2017-04" db="EMBL/GenBank/DDBJ databases">
        <title>Monoglobus pectinilyticus 14 draft genome.</title>
        <authorList>
            <person name="Kim C."/>
            <person name="Rosendale D.I."/>
            <person name="Kelly W.J."/>
            <person name="Tannock G.W."/>
            <person name="Patchett M.L."/>
            <person name="Jordens J.Z."/>
        </authorList>
    </citation>
    <scope>NUCLEOTIDE SEQUENCE [LARGE SCALE GENOMIC DNA]</scope>
    <source>
        <strain evidence="1 2">14</strain>
    </source>
</reference>
<evidence type="ECO:0000313" key="1">
    <source>
        <dbReference type="EMBL" id="AUO18701.1"/>
    </source>
</evidence>
<dbReference type="AlphaFoldDB" id="A0A2K9P0B0"/>
<protein>
    <submittedName>
        <fullName evidence="1">Uncharacterized protein</fullName>
    </submittedName>
</protein>
<name>A0A2K9P0B0_9FIRM</name>
<dbReference type="Proteomes" id="UP000235589">
    <property type="component" value="Chromosome"/>
</dbReference>
<evidence type="ECO:0000313" key="2">
    <source>
        <dbReference type="Proteomes" id="UP000235589"/>
    </source>
</evidence>
<dbReference type="EMBL" id="CP020991">
    <property type="protein sequence ID" value="AUO18701.1"/>
    <property type="molecule type" value="Genomic_DNA"/>
</dbReference>
<organism evidence="1 2">
    <name type="scientific">Monoglobus pectinilyticus</name>
    <dbReference type="NCBI Taxonomy" id="1981510"/>
    <lineage>
        <taxon>Bacteria</taxon>
        <taxon>Bacillati</taxon>
        <taxon>Bacillota</taxon>
        <taxon>Clostridia</taxon>
        <taxon>Monoglobales</taxon>
        <taxon>Monoglobaceae</taxon>
        <taxon>Monoglobus</taxon>
    </lineage>
</organism>
<gene>
    <name evidence="1" type="ORF">B9O19_00518</name>
</gene>
<sequence>MIIISNKMCNSIVYANENIFDKIDEGVKLNRNLKLTKQLEQPNDGYTPQMYYALVVSNNIQSLGGNTLEQEQLIDFWVE</sequence>